<organism evidence="1 2">
    <name type="scientific">Segetibacter aerophilus</name>
    <dbReference type="NCBI Taxonomy" id="670293"/>
    <lineage>
        <taxon>Bacteria</taxon>
        <taxon>Pseudomonadati</taxon>
        <taxon>Bacteroidota</taxon>
        <taxon>Chitinophagia</taxon>
        <taxon>Chitinophagales</taxon>
        <taxon>Chitinophagaceae</taxon>
        <taxon>Segetibacter</taxon>
    </lineage>
</organism>
<reference evidence="1 2" key="1">
    <citation type="submission" date="2019-07" db="EMBL/GenBank/DDBJ databases">
        <title>Whole genome shotgun sequence of Segetibacter aerophilus NBRC 106135.</title>
        <authorList>
            <person name="Hosoyama A."/>
            <person name="Uohara A."/>
            <person name="Ohji S."/>
            <person name="Ichikawa N."/>
        </authorList>
    </citation>
    <scope>NUCLEOTIDE SEQUENCE [LARGE SCALE GENOMIC DNA]</scope>
    <source>
        <strain evidence="1 2">NBRC 106135</strain>
    </source>
</reference>
<accession>A0A512B7V3</accession>
<dbReference type="EMBL" id="BJYT01000001">
    <property type="protein sequence ID" value="GEO08038.1"/>
    <property type="molecule type" value="Genomic_DNA"/>
</dbReference>
<sequence length="265" mass="31443">MWMLKSVIALTFISISTSNVIFDKQNLAEMKTLSETWFTEGYIDFELKKYTLLAYLNEVNKYFNENKLYPQLADVIFHYNNIISFRENKKFLQEHFPKQLTDINIQKLQFAYEQMIEDDELMKELEDIIHYSANKIKSTIKTGAEIYEFVETKMSIEPVGLVPLDVNEGYLFLKDGKYNAIVVYQYRLTFFEKHDEKYRGIRTDYIHKWDRTVSNSPENIKGELIKNRRDLPNPAVYNIQTDLAYPLEETLLPIAKRSFVKYISN</sequence>
<protein>
    <submittedName>
        <fullName evidence="1">Uncharacterized protein</fullName>
    </submittedName>
</protein>
<name>A0A512B7V3_9BACT</name>
<evidence type="ECO:0000313" key="1">
    <source>
        <dbReference type="EMBL" id="GEO08038.1"/>
    </source>
</evidence>
<dbReference type="Proteomes" id="UP000321513">
    <property type="component" value="Unassembled WGS sequence"/>
</dbReference>
<dbReference type="AlphaFoldDB" id="A0A512B7V3"/>
<gene>
    <name evidence="1" type="ORF">SAE01_05340</name>
</gene>
<evidence type="ECO:0000313" key="2">
    <source>
        <dbReference type="Proteomes" id="UP000321513"/>
    </source>
</evidence>
<comment type="caution">
    <text evidence="1">The sequence shown here is derived from an EMBL/GenBank/DDBJ whole genome shotgun (WGS) entry which is preliminary data.</text>
</comment>
<keyword evidence="2" id="KW-1185">Reference proteome</keyword>
<proteinExistence type="predicted"/>